<dbReference type="PANTHER" id="PTHR23519:SF1">
    <property type="entry name" value="AUTOPHAGY-RELATED PROTEIN 22"/>
    <property type="match status" value="1"/>
</dbReference>
<evidence type="ECO:0000256" key="3">
    <source>
        <dbReference type="ARBA" id="ARBA00022692"/>
    </source>
</evidence>
<gene>
    <name evidence="8" type="ORF">GXN76_15140</name>
</gene>
<keyword evidence="2" id="KW-0813">Transport</keyword>
<keyword evidence="3 6" id="KW-0812">Transmembrane</keyword>
<feature type="transmembrane region" description="Helical" evidence="6">
    <location>
        <begin position="273"/>
        <end position="291"/>
    </location>
</feature>
<keyword evidence="9" id="KW-1185">Reference proteome</keyword>
<feature type="domain" description="Major facilitator superfamily (MFS) profile" evidence="7">
    <location>
        <begin position="1"/>
        <end position="416"/>
    </location>
</feature>
<dbReference type="SUPFAM" id="SSF103473">
    <property type="entry name" value="MFS general substrate transporter"/>
    <property type="match status" value="1"/>
</dbReference>
<evidence type="ECO:0000256" key="4">
    <source>
        <dbReference type="ARBA" id="ARBA00022989"/>
    </source>
</evidence>
<organism evidence="8 9">
    <name type="scientific">Kroppenstedtia pulmonis</name>
    <dbReference type="NCBI Taxonomy" id="1380685"/>
    <lineage>
        <taxon>Bacteria</taxon>
        <taxon>Bacillati</taxon>
        <taxon>Bacillota</taxon>
        <taxon>Bacilli</taxon>
        <taxon>Bacillales</taxon>
        <taxon>Thermoactinomycetaceae</taxon>
        <taxon>Kroppenstedtia</taxon>
    </lineage>
</organism>
<dbReference type="InterPro" id="IPR024671">
    <property type="entry name" value="Atg22-like"/>
</dbReference>
<feature type="transmembrane region" description="Helical" evidence="6">
    <location>
        <begin position="48"/>
        <end position="67"/>
    </location>
</feature>
<evidence type="ECO:0000256" key="5">
    <source>
        <dbReference type="ARBA" id="ARBA00023136"/>
    </source>
</evidence>
<dbReference type="EMBL" id="CP048104">
    <property type="protein sequence ID" value="QKG85649.1"/>
    <property type="molecule type" value="Genomic_DNA"/>
</dbReference>
<evidence type="ECO:0000259" key="7">
    <source>
        <dbReference type="PROSITE" id="PS50850"/>
    </source>
</evidence>
<dbReference type="Proteomes" id="UP000503088">
    <property type="component" value="Chromosome"/>
</dbReference>
<feature type="transmembrane region" description="Helical" evidence="6">
    <location>
        <begin position="104"/>
        <end position="124"/>
    </location>
</feature>
<comment type="subcellular location">
    <subcellularLocation>
        <location evidence="1">Cell membrane</location>
        <topology evidence="1">Multi-pass membrane protein</topology>
    </subcellularLocation>
</comment>
<evidence type="ECO:0000313" key="9">
    <source>
        <dbReference type="Proteomes" id="UP000503088"/>
    </source>
</evidence>
<dbReference type="Pfam" id="PF11700">
    <property type="entry name" value="ATG22"/>
    <property type="match status" value="1"/>
</dbReference>
<dbReference type="RefSeq" id="WP_173224489.1">
    <property type="nucleotide sequence ID" value="NZ_CP048104.1"/>
</dbReference>
<dbReference type="Gene3D" id="1.20.1250.20">
    <property type="entry name" value="MFS general substrate transporter like domains"/>
    <property type="match status" value="1"/>
</dbReference>
<sequence>MNQKAVKAWVMYDWANSAFATTVMAAVMPIFYADVAGNNLSATAKTAYWGYTQSIALILVVLLSPVMGAIADVSQSKKAFLRFFTYMGSIACILLTFVGEGEWLWASLLVIAGTLAFSGGNVFYDAFLTDLVPEKKRDQISAKGYAYGYIGGGVLLAINLAMISFPKAFFLPDTIVATQLSFLSVGIWWFLFSIPFFRHVREPGKSQTGHRHSTGKLIAGGIRSTLQTIRRLRRYPELLKFLIAFWFFSDGINTIIKMATIYGREIGIGQTDLIAALLITQFVGIPCTLLFGKIADRSGPMRTLITTLFIYLMIVALGYFMQSALHFYLLAILVGSVQGGSQALSRSIFTRLVPPDRSAEFFGFYGLSGKFASIFGPTVFGLIGQMTGSSRFGIVSLALFFILGIVILLFVRLDKGKKEAAEVSTETWKSSPLQDGPSL</sequence>
<dbReference type="GO" id="GO:0022857">
    <property type="term" value="F:transmembrane transporter activity"/>
    <property type="evidence" value="ECO:0007669"/>
    <property type="project" value="InterPro"/>
</dbReference>
<evidence type="ECO:0000313" key="8">
    <source>
        <dbReference type="EMBL" id="QKG85649.1"/>
    </source>
</evidence>
<evidence type="ECO:0000256" key="2">
    <source>
        <dbReference type="ARBA" id="ARBA00022448"/>
    </source>
</evidence>
<evidence type="ECO:0000256" key="6">
    <source>
        <dbReference type="SAM" id="Phobius"/>
    </source>
</evidence>
<dbReference type="AlphaFoldDB" id="A0A7D3XPI1"/>
<feature type="transmembrane region" description="Helical" evidence="6">
    <location>
        <begin position="79"/>
        <end position="98"/>
    </location>
</feature>
<feature type="transmembrane region" description="Helical" evidence="6">
    <location>
        <begin position="361"/>
        <end position="380"/>
    </location>
</feature>
<dbReference type="KEGG" id="kpul:GXN76_15140"/>
<keyword evidence="4 6" id="KW-1133">Transmembrane helix</keyword>
<proteinExistence type="predicted"/>
<dbReference type="PROSITE" id="PS50850">
    <property type="entry name" value="MFS"/>
    <property type="match status" value="1"/>
</dbReference>
<evidence type="ECO:0000256" key="1">
    <source>
        <dbReference type="ARBA" id="ARBA00004651"/>
    </source>
</evidence>
<feature type="transmembrane region" description="Helical" evidence="6">
    <location>
        <begin position="303"/>
        <end position="321"/>
    </location>
</feature>
<feature type="transmembrane region" description="Helical" evidence="6">
    <location>
        <begin position="392"/>
        <end position="411"/>
    </location>
</feature>
<feature type="transmembrane region" description="Helical" evidence="6">
    <location>
        <begin position="238"/>
        <end position="261"/>
    </location>
</feature>
<dbReference type="InterPro" id="IPR050495">
    <property type="entry name" value="ATG22/LtaA_families"/>
</dbReference>
<dbReference type="GO" id="GO:0005886">
    <property type="term" value="C:plasma membrane"/>
    <property type="evidence" value="ECO:0007669"/>
    <property type="project" value="UniProtKB-SubCell"/>
</dbReference>
<keyword evidence="5 6" id="KW-0472">Membrane</keyword>
<dbReference type="PANTHER" id="PTHR23519">
    <property type="entry name" value="AUTOPHAGY-RELATED PROTEIN 22"/>
    <property type="match status" value="1"/>
</dbReference>
<accession>A0A7D3XPI1</accession>
<feature type="transmembrane region" description="Helical" evidence="6">
    <location>
        <begin position="177"/>
        <end position="197"/>
    </location>
</feature>
<protein>
    <submittedName>
        <fullName evidence="8">MFS transporter</fullName>
    </submittedName>
</protein>
<name>A0A7D3XPI1_9BACL</name>
<feature type="transmembrane region" description="Helical" evidence="6">
    <location>
        <begin position="12"/>
        <end position="33"/>
    </location>
</feature>
<reference evidence="8 9" key="1">
    <citation type="submission" date="2020-01" db="EMBL/GenBank/DDBJ databases">
        <authorList>
            <person name="Gulvik C.A."/>
            <person name="Batra D.G."/>
        </authorList>
    </citation>
    <scope>NUCLEOTIDE SEQUENCE [LARGE SCALE GENOMIC DNA]</scope>
    <source>
        <strain evidence="8 9">W9323</strain>
    </source>
</reference>
<dbReference type="InterPro" id="IPR036259">
    <property type="entry name" value="MFS_trans_sf"/>
</dbReference>
<dbReference type="CDD" id="cd17482">
    <property type="entry name" value="MFS_YxiO_like"/>
    <property type="match status" value="1"/>
</dbReference>
<dbReference type="InterPro" id="IPR020846">
    <property type="entry name" value="MFS_dom"/>
</dbReference>
<feature type="transmembrane region" description="Helical" evidence="6">
    <location>
        <begin position="145"/>
        <end position="165"/>
    </location>
</feature>